<keyword evidence="9" id="KW-1185">Reference proteome</keyword>
<dbReference type="Pfam" id="PF11951">
    <property type="entry name" value="Fungal_trans_2"/>
    <property type="match status" value="1"/>
</dbReference>
<evidence type="ECO:0000256" key="3">
    <source>
        <dbReference type="ARBA" id="ARBA00023125"/>
    </source>
</evidence>
<gene>
    <name evidence="8" type="ORF">CPSG_04724</name>
</gene>
<dbReference type="GO" id="GO:0000981">
    <property type="term" value="F:DNA-binding transcription factor activity, RNA polymerase II-specific"/>
    <property type="evidence" value="ECO:0007669"/>
    <property type="project" value="InterPro"/>
</dbReference>
<feature type="domain" description="Zn(2)-C6 fungal-type" evidence="7">
    <location>
        <begin position="13"/>
        <end position="41"/>
    </location>
</feature>
<evidence type="ECO:0000256" key="5">
    <source>
        <dbReference type="ARBA" id="ARBA00023242"/>
    </source>
</evidence>
<protein>
    <recommendedName>
        <fullName evidence="7">Zn(2)-C6 fungal-type domain-containing protein</fullName>
    </recommendedName>
</protein>
<dbReference type="PANTHER" id="PTHR37534:SF51">
    <property type="entry name" value="ACRIFLAVINE SENSITIVITY CONTROL PROTEIN ACR-2"/>
    <property type="match status" value="1"/>
</dbReference>
<dbReference type="InterPro" id="IPR036864">
    <property type="entry name" value="Zn2-C6_fun-type_DNA-bd_sf"/>
</dbReference>
<dbReference type="VEuPathDB" id="FungiDB:CPSG_04724"/>
<reference evidence="9" key="1">
    <citation type="journal article" date="2010" name="Genome Res.">
        <title>Population genomic sequencing of Coccidioides fungi reveals recent hybridization and transposon control.</title>
        <authorList>
            <person name="Neafsey D.E."/>
            <person name="Barker B.M."/>
            <person name="Sharpton T.J."/>
            <person name="Stajich J.E."/>
            <person name="Park D.J."/>
            <person name="Whiston E."/>
            <person name="Hung C.-Y."/>
            <person name="McMahan C."/>
            <person name="White J."/>
            <person name="Sykes S."/>
            <person name="Heiman D."/>
            <person name="Young S."/>
            <person name="Zeng Q."/>
            <person name="Abouelleil A."/>
            <person name="Aftuck L."/>
            <person name="Bessette D."/>
            <person name="Brown A."/>
            <person name="FitzGerald M."/>
            <person name="Lui A."/>
            <person name="Macdonald J.P."/>
            <person name="Priest M."/>
            <person name="Orbach M.J."/>
            <person name="Galgiani J.N."/>
            <person name="Kirkland T.N."/>
            <person name="Cole G.T."/>
            <person name="Birren B.W."/>
            <person name="Henn M.R."/>
            <person name="Taylor J.W."/>
            <person name="Rounsley S.D."/>
        </authorList>
    </citation>
    <scope>NUCLEOTIDE SEQUENCE [LARGE SCALE GENOMIC DNA]</scope>
    <source>
        <strain evidence="9">RMSCC 757 / Silveira</strain>
    </source>
</reference>
<dbReference type="PROSITE" id="PS50048">
    <property type="entry name" value="ZN2_CY6_FUNGAL_2"/>
    <property type="match status" value="1"/>
</dbReference>
<evidence type="ECO:0000256" key="6">
    <source>
        <dbReference type="SAM" id="MobiDB-lite"/>
    </source>
</evidence>
<name>E9D3I3_COCPS</name>
<feature type="region of interest" description="Disordered" evidence="6">
    <location>
        <begin position="57"/>
        <end position="121"/>
    </location>
</feature>
<accession>E9D3I3</accession>
<dbReference type="Pfam" id="PF00172">
    <property type="entry name" value="Zn_clus"/>
    <property type="match status" value="1"/>
</dbReference>
<dbReference type="AlphaFoldDB" id="E9D3I3"/>
<dbReference type="GO" id="GO:0008270">
    <property type="term" value="F:zinc ion binding"/>
    <property type="evidence" value="ECO:0007669"/>
    <property type="project" value="InterPro"/>
</dbReference>
<dbReference type="OrthoDB" id="19261at2759"/>
<evidence type="ECO:0000256" key="4">
    <source>
        <dbReference type="ARBA" id="ARBA00023163"/>
    </source>
</evidence>
<keyword evidence="2" id="KW-0805">Transcription regulation</keyword>
<reference evidence="9" key="2">
    <citation type="submission" date="2010-03" db="EMBL/GenBank/DDBJ databases">
        <title>The genome sequence of Coccidioides posadasii strain Silveira.</title>
        <authorList>
            <consortium name="The Broad Institute Genome Sequencing Center for Infectious Disease"/>
            <person name="Neafsey D."/>
            <person name="Orbach M."/>
            <person name="Henn M.R."/>
            <person name="Cole G.T."/>
            <person name="Galgiani J."/>
            <person name="Gardner M.J."/>
            <person name="Kirkland T.N."/>
            <person name="Taylor J.W."/>
            <person name="Young S.K."/>
            <person name="Zeng Q."/>
            <person name="Koehrsen M."/>
            <person name="Alvarado L."/>
            <person name="Berlin A."/>
            <person name="Borenstein D."/>
            <person name="Chapman S.B."/>
            <person name="Chen Z."/>
            <person name="Engels R."/>
            <person name="Freedman E."/>
            <person name="Gellesch M."/>
            <person name="Goldberg J."/>
            <person name="Griggs A."/>
            <person name="Gujja S."/>
            <person name="Heilman E."/>
            <person name="Heiman D."/>
            <person name="Howarth C."/>
            <person name="Jen D."/>
            <person name="Larson L."/>
            <person name="Mehta T."/>
            <person name="Neiman D."/>
            <person name="Park D."/>
            <person name="Pearson M."/>
            <person name="Richards J."/>
            <person name="Roberts A."/>
            <person name="Saif S."/>
            <person name="Shea T."/>
            <person name="Shenoy N."/>
            <person name="Sisk P."/>
            <person name="Stolte C."/>
            <person name="Sykes S."/>
            <person name="Walk T."/>
            <person name="White J."/>
            <person name="Yandava C."/>
            <person name="Haas B."/>
            <person name="Nusbaum C."/>
            <person name="Birren B."/>
        </authorList>
    </citation>
    <scope>NUCLEOTIDE SEQUENCE [LARGE SCALE GENOMIC DNA]</scope>
    <source>
        <strain evidence="9">RMSCC 757 / Silveira</strain>
    </source>
</reference>
<dbReference type="EMBL" id="GL636491">
    <property type="protein sequence ID" value="EFW19178.1"/>
    <property type="molecule type" value="Genomic_DNA"/>
</dbReference>
<dbReference type="InterPro" id="IPR021858">
    <property type="entry name" value="Fun_TF"/>
</dbReference>
<dbReference type="PANTHER" id="PTHR37534">
    <property type="entry name" value="TRANSCRIPTIONAL ACTIVATOR PROTEIN UGA3"/>
    <property type="match status" value="1"/>
</dbReference>
<dbReference type="HOGENOM" id="CLU_021916_2_1_1"/>
<proteinExistence type="predicted"/>
<evidence type="ECO:0000313" key="8">
    <source>
        <dbReference type="EMBL" id="EFW19178.1"/>
    </source>
</evidence>
<dbReference type="SMART" id="SM00066">
    <property type="entry name" value="GAL4"/>
    <property type="match status" value="1"/>
</dbReference>
<dbReference type="GO" id="GO:0045944">
    <property type="term" value="P:positive regulation of transcription by RNA polymerase II"/>
    <property type="evidence" value="ECO:0007669"/>
    <property type="project" value="TreeGrafter"/>
</dbReference>
<evidence type="ECO:0000256" key="1">
    <source>
        <dbReference type="ARBA" id="ARBA00004123"/>
    </source>
</evidence>
<dbReference type="GO" id="GO:0005634">
    <property type="term" value="C:nucleus"/>
    <property type="evidence" value="ECO:0007669"/>
    <property type="project" value="UniProtKB-SubCell"/>
</dbReference>
<dbReference type="CDD" id="cd00067">
    <property type="entry name" value="GAL4"/>
    <property type="match status" value="1"/>
</dbReference>
<evidence type="ECO:0000256" key="2">
    <source>
        <dbReference type="ARBA" id="ARBA00023015"/>
    </source>
</evidence>
<dbReference type="SUPFAM" id="SSF57701">
    <property type="entry name" value="Zn2/Cys6 DNA-binding domain"/>
    <property type="match status" value="1"/>
</dbReference>
<dbReference type="VEuPathDB" id="FungiDB:D8B26_007344"/>
<dbReference type="VEuPathDB" id="FungiDB:D8B26_007345"/>
<keyword evidence="4" id="KW-0804">Transcription</keyword>
<feature type="compositionally biased region" description="Low complexity" evidence="6">
    <location>
        <begin position="93"/>
        <end position="108"/>
    </location>
</feature>
<evidence type="ECO:0000313" key="9">
    <source>
        <dbReference type="Proteomes" id="UP000002497"/>
    </source>
</evidence>
<evidence type="ECO:0000259" key="7">
    <source>
        <dbReference type="PROSITE" id="PS50048"/>
    </source>
</evidence>
<comment type="subcellular location">
    <subcellularLocation>
        <location evidence="1">Nucleus</location>
    </subcellularLocation>
</comment>
<feature type="compositionally biased region" description="Polar residues" evidence="6">
    <location>
        <begin position="57"/>
        <end position="70"/>
    </location>
</feature>
<dbReference type="OMA" id="ICAVDTH"/>
<organism evidence="9">
    <name type="scientific">Coccidioides posadasii (strain RMSCC 757 / Silveira)</name>
    <name type="common">Valley fever fungus</name>
    <dbReference type="NCBI Taxonomy" id="443226"/>
    <lineage>
        <taxon>Eukaryota</taxon>
        <taxon>Fungi</taxon>
        <taxon>Dikarya</taxon>
        <taxon>Ascomycota</taxon>
        <taxon>Pezizomycotina</taxon>
        <taxon>Eurotiomycetes</taxon>
        <taxon>Eurotiomycetidae</taxon>
        <taxon>Onygenales</taxon>
        <taxon>Onygenaceae</taxon>
        <taxon>Coccidioides</taxon>
    </lineage>
</organism>
<keyword evidence="5" id="KW-0539">Nucleus</keyword>
<dbReference type="GO" id="GO:0000976">
    <property type="term" value="F:transcription cis-regulatory region binding"/>
    <property type="evidence" value="ECO:0007669"/>
    <property type="project" value="TreeGrafter"/>
</dbReference>
<dbReference type="InterPro" id="IPR001138">
    <property type="entry name" value="Zn2Cys6_DnaBD"/>
</dbReference>
<dbReference type="Gene3D" id="4.10.240.10">
    <property type="entry name" value="Zn(2)-C6 fungal-type DNA-binding domain"/>
    <property type="match status" value="1"/>
</dbReference>
<dbReference type="eggNOG" id="ENOG502SV7J">
    <property type="taxonomic scope" value="Eukaryota"/>
</dbReference>
<sequence length="579" mass="64711">MNSKSGPPSPSQQCYICRKRRIRCDSTKPSCKKCVSKGVECPGYSSQRPLVWLQDGGNQNQYLGEQNVNPSERKKRKKGRPKMLVATDEPDTVSHGSDSQSLSVSQSGDTGGRSHSASNTVGLSASEGMDAIAPGMKFFFPPNISLIVRSLWYFDNFMYPDLDPIIYRPCVHAMDPTSWQDGPTNLFWNILIAVVATHKAVSSQPTDQIEFSKEIYQYKDRTFKILAKDMTDPRTRLGDVTLISVLSLFMAEMQRSAMGEWWTHCEGARRIIDLRGGLRSVYMQNPGLRSSLAYFMLADIMSATTAAALPVAEATRQLEYCALIPDMFQNGLETCVICPNELLDAIIQINHLRSLRHYGIRSITGTDETVGKSVMQSIISFPVSEWADKMSAHYSKTAADVLIGETRSGFIQPTRDDWIQIATMYYAAVLLYCIRSLALDSLEEVLRVPCTLGSSESMVSYVTVEETQAVARQILFDRLGSVLSQGKRGKQALEKVLIWPIFIAGIEAAMDPRYAGRRRFVCEALHTLSRSLGTLTLRDAKVFLCGLWSRISKQDGNGISQYWWDDIFKGAKARCAFFM</sequence>
<keyword evidence="3" id="KW-0238">DNA-binding</keyword>
<dbReference type="Proteomes" id="UP000002497">
    <property type="component" value="Unassembled WGS sequence"/>
</dbReference>